<keyword evidence="2" id="KW-1133">Transmembrane helix</keyword>
<dbReference type="EMBL" id="HBIZ01019302">
    <property type="protein sequence ID" value="CAE0759492.1"/>
    <property type="molecule type" value="Transcribed_RNA"/>
</dbReference>
<evidence type="ECO:0000256" key="1">
    <source>
        <dbReference type="SAM" id="MobiDB-lite"/>
    </source>
</evidence>
<dbReference type="AlphaFoldDB" id="A0A7S4EXD5"/>
<protein>
    <submittedName>
        <fullName evidence="3">Uncharacterized protein</fullName>
    </submittedName>
</protein>
<proteinExistence type="predicted"/>
<gene>
    <name evidence="3" type="ORF">PCAR00345_LOCUS12086</name>
</gene>
<feature type="region of interest" description="Disordered" evidence="1">
    <location>
        <begin position="125"/>
        <end position="212"/>
    </location>
</feature>
<dbReference type="PRINTS" id="PR01217">
    <property type="entry name" value="PRICHEXTENSN"/>
</dbReference>
<feature type="region of interest" description="Disordered" evidence="1">
    <location>
        <begin position="333"/>
        <end position="362"/>
    </location>
</feature>
<evidence type="ECO:0000313" key="3">
    <source>
        <dbReference type="EMBL" id="CAE0759492.1"/>
    </source>
</evidence>
<feature type="compositionally biased region" description="Pro residues" evidence="1">
    <location>
        <begin position="126"/>
        <end position="182"/>
    </location>
</feature>
<keyword evidence="2" id="KW-0472">Membrane</keyword>
<organism evidence="3">
    <name type="scientific">Chrysotila carterae</name>
    <name type="common">Marine alga</name>
    <name type="synonym">Syracosphaera carterae</name>
    <dbReference type="NCBI Taxonomy" id="13221"/>
    <lineage>
        <taxon>Eukaryota</taxon>
        <taxon>Haptista</taxon>
        <taxon>Haptophyta</taxon>
        <taxon>Prymnesiophyceae</taxon>
        <taxon>Isochrysidales</taxon>
        <taxon>Isochrysidaceae</taxon>
        <taxon>Chrysotila</taxon>
    </lineage>
</organism>
<evidence type="ECO:0000256" key="2">
    <source>
        <dbReference type="SAM" id="Phobius"/>
    </source>
</evidence>
<name>A0A7S4EXD5_CHRCT</name>
<keyword evidence="2" id="KW-0812">Transmembrane</keyword>
<reference evidence="3" key="1">
    <citation type="submission" date="2021-01" db="EMBL/GenBank/DDBJ databases">
        <authorList>
            <person name="Corre E."/>
            <person name="Pelletier E."/>
            <person name="Niang G."/>
            <person name="Scheremetjew M."/>
            <person name="Finn R."/>
            <person name="Kale V."/>
            <person name="Holt S."/>
            <person name="Cochrane G."/>
            <person name="Meng A."/>
            <person name="Brown T."/>
            <person name="Cohen L."/>
        </authorList>
    </citation>
    <scope>NUCLEOTIDE SEQUENCE</scope>
    <source>
        <strain evidence="3">CCMP645</strain>
    </source>
</reference>
<sequence length="504" mass="53679">MAAACSETCYTVWDVPASNGQGTCGNQILWEAEHIPDRKLKSACRFVAVQKSTPECAPCNPYVLPSCKCTEYRNGEPLDADLACHVFEDPRWVCYPPKYDPNYVAPTQDHEPWYCPPDQALCSQLVPPPAPPSPSPHSPPPLPFPPPPPPPSPPEPSPPPPHPIASPPPAPSPPPPIMPPDTPIVHLTPRKPSLPSVQAEEKAFTPSGAANAANGSDAAITIEHDVVVVTSAASPSPPKWPAPDPPSAQAPARTIEIASAPPPVFPASLPPPSNPTVVYGGEALHIAGSTWHVSRLQQYFPYFVAAVVTPVASLTVVFGGFMYFVCRRRQKRSSSQRSVGGPEGSFRSSAHNKGFVDEQKRAPRGADGLSAVTNAIFIERLQEAVLLPAESQHVDDDDESCVLLCDDTTNGTLPYDSTHGGTHDDAQYDDAQYDDAQRHGAPTGNTGSCTCNGVPHAQPLLQAREDRRAWDGGGHSHASVETSAVRDLDAEASAIFAMVQGDEI</sequence>
<accession>A0A7S4EXD5</accession>
<feature type="transmembrane region" description="Helical" evidence="2">
    <location>
        <begin position="299"/>
        <end position="326"/>
    </location>
</feature>